<feature type="domain" description="CBS" evidence="10">
    <location>
        <begin position="185"/>
        <end position="244"/>
    </location>
</feature>
<evidence type="ECO:0000256" key="5">
    <source>
        <dbReference type="ARBA" id="ARBA00022737"/>
    </source>
</evidence>
<feature type="transmembrane region" description="Helical" evidence="9">
    <location>
        <begin position="93"/>
        <end position="114"/>
    </location>
</feature>
<gene>
    <name evidence="11" type="ORF">MNBD_ACTINO01-237</name>
</gene>
<evidence type="ECO:0000313" key="11">
    <source>
        <dbReference type="EMBL" id="VAW00649.1"/>
    </source>
</evidence>
<dbReference type="SMART" id="SM01091">
    <property type="entry name" value="CorC_HlyC"/>
    <property type="match status" value="1"/>
</dbReference>
<evidence type="ECO:0000256" key="1">
    <source>
        <dbReference type="ARBA" id="ARBA00004651"/>
    </source>
</evidence>
<dbReference type="GO" id="GO:0005886">
    <property type="term" value="C:plasma membrane"/>
    <property type="evidence" value="ECO:0007669"/>
    <property type="project" value="UniProtKB-SubCell"/>
</dbReference>
<dbReference type="FunFam" id="3.10.580.10:FF:000002">
    <property type="entry name" value="Magnesium/cobalt efflux protein CorC"/>
    <property type="match status" value="1"/>
</dbReference>
<dbReference type="AlphaFoldDB" id="A0A3B0SIM2"/>
<keyword evidence="5" id="KW-0677">Repeat</keyword>
<evidence type="ECO:0000256" key="9">
    <source>
        <dbReference type="SAM" id="Phobius"/>
    </source>
</evidence>
<proteinExistence type="inferred from homology"/>
<keyword evidence="7" id="KW-0129">CBS domain</keyword>
<comment type="similarity">
    <text evidence="2">Belongs to the UPF0053 family.</text>
</comment>
<comment type="subcellular location">
    <subcellularLocation>
        <location evidence="1">Cell membrane</location>
        <topology evidence="1">Multi-pass membrane protein</topology>
    </subcellularLocation>
</comment>
<dbReference type="InterPro" id="IPR005170">
    <property type="entry name" value="Transptr-assoc_dom"/>
</dbReference>
<evidence type="ECO:0000259" key="10">
    <source>
        <dbReference type="PROSITE" id="PS51371"/>
    </source>
</evidence>
<evidence type="ECO:0000256" key="6">
    <source>
        <dbReference type="ARBA" id="ARBA00022989"/>
    </source>
</evidence>
<dbReference type="EMBL" id="UOEI01000289">
    <property type="protein sequence ID" value="VAW00649.1"/>
    <property type="molecule type" value="Genomic_DNA"/>
</dbReference>
<dbReference type="Gene3D" id="3.10.580.10">
    <property type="entry name" value="CBS-domain"/>
    <property type="match status" value="1"/>
</dbReference>
<dbReference type="GO" id="GO:0050660">
    <property type="term" value="F:flavin adenine dinucleotide binding"/>
    <property type="evidence" value="ECO:0007669"/>
    <property type="project" value="InterPro"/>
</dbReference>
<dbReference type="Gene3D" id="3.30.465.10">
    <property type="match status" value="1"/>
</dbReference>
<accession>A0A3B0SIM2</accession>
<dbReference type="Pfam" id="PF03471">
    <property type="entry name" value="CorC_HlyC"/>
    <property type="match status" value="1"/>
</dbReference>
<dbReference type="InterPro" id="IPR036318">
    <property type="entry name" value="FAD-bd_PCMH-like_sf"/>
</dbReference>
<dbReference type="InterPro" id="IPR016169">
    <property type="entry name" value="FAD-bd_PCMH_sub2"/>
</dbReference>
<dbReference type="SMART" id="SM00116">
    <property type="entry name" value="CBS"/>
    <property type="match status" value="2"/>
</dbReference>
<dbReference type="InterPro" id="IPR046342">
    <property type="entry name" value="CBS_dom_sf"/>
</dbReference>
<evidence type="ECO:0000256" key="4">
    <source>
        <dbReference type="ARBA" id="ARBA00022692"/>
    </source>
</evidence>
<dbReference type="InterPro" id="IPR000644">
    <property type="entry name" value="CBS_dom"/>
</dbReference>
<dbReference type="CDD" id="cd04590">
    <property type="entry name" value="CBS_pair_CorC_HlyC_assoc"/>
    <property type="match status" value="1"/>
</dbReference>
<organism evidence="11">
    <name type="scientific">hydrothermal vent metagenome</name>
    <dbReference type="NCBI Taxonomy" id="652676"/>
    <lineage>
        <taxon>unclassified sequences</taxon>
        <taxon>metagenomes</taxon>
        <taxon>ecological metagenomes</taxon>
    </lineage>
</organism>
<dbReference type="PANTHER" id="PTHR22777">
    <property type="entry name" value="HEMOLYSIN-RELATED"/>
    <property type="match status" value="1"/>
</dbReference>
<dbReference type="Pfam" id="PF01595">
    <property type="entry name" value="CNNM"/>
    <property type="match status" value="1"/>
</dbReference>
<evidence type="ECO:0000256" key="7">
    <source>
        <dbReference type="ARBA" id="ARBA00023122"/>
    </source>
</evidence>
<feature type="non-terminal residue" evidence="11">
    <location>
        <position position="384"/>
    </location>
</feature>
<evidence type="ECO:0000256" key="2">
    <source>
        <dbReference type="ARBA" id="ARBA00006337"/>
    </source>
</evidence>
<keyword evidence="3" id="KW-1003">Cell membrane</keyword>
<keyword evidence="6 9" id="KW-1133">Transmembrane helix</keyword>
<dbReference type="InterPro" id="IPR002550">
    <property type="entry name" value="CNNM"/>
</dbReference>
<dbReference type="InterPro" id="IPR044751">
    <property type="entry name" value="Ion_transp-like_CBS"/>
</dbReference>
<evidence type="ECO:0000256" key="3">
    <source>
        <dbReference type="ARBA" id="ARBA00022475"/>
    </source>
</evidence>
<feature type="domain" description="CBS" evidence="10">
    <location>
        <begin position="250"/>
        <end position="307"/>
    </location>
</feature>
<name>A0A3B0SIM2_9ZZZZ</name>
<keyword evidence="8 9" id="KW-0472">Membrane</keyword>
<dbReference type="SUPFAM" id="SSF54631">
    <property type="entry name" value="CBS-domain pair"/>
    <property type="match status" value="1"/>
</dbReference>
<dbReference type="SUPFAM" id="SSF56176">
    <property type="entry name" value="FAD-binding/transporter-associated domain-like"/>
    <property type="match status" value="1"/>
</dbReference>
<keyword evidence="4 9" id="KW-0812">Transmembrane</keyword>
<dbReference type="PROSITE" id="PS51371">
    <property type="entry name" value="CBS"/>
    <property type="match status" value="2"/>
</dbReference>
<dbReference type="Pfam" id="PF00571">
    <property type="entry name" value="CBS"/>
    <property type="match status" value="2"/>
</dbReference>
<protein>
    <submittedName>
        <fullName evidence="11">Magnesium and cobalt efflux protein CorC</fullName>
    </submittedName>
</protein>
<feature type="transmembrane region" description="Helical" evidence="9">
    <location>
        <begin position="6"/>
        <end position="25"/>
    </location>
</feature>
<sequence length="384" mass="41240">MTVDAAALAAVALVALMMLFVAGLLRAGGASLVRTPRADALHDDAEGVHGAGVVAHILEDRARVQPALGTTITFLIVLAVIPLTWVLTDTLSGAALGAGLFAMAVALVIVVDVIPRWIGRNRPGSLAYNLAWPLNWSVAFGAAAGDLIADTEDDPEPDTPDADADERELILSVLEFTDTIVREVMVPRTDMITISADASTDEAVDIVLSSGRSRIPVTGETIDHVVGIVFSRDLLEIFDKEQPPRTASEIAHDAYFVPETKQVSELLKEMQANQQHLAIVIDEFGGTAGLVTIEDLIEEIVGEIVDEFDEEEPMVVEMGDEWIVDARLDVDDLADLVGVDLPSDEWDTVGGLVLELAGRVPNEGERFEYDGLVFTADTVQGRRV</sequence>
<reference evidence="11" key="1">
    <citation type="submission" date="2018-06" db="EMBL/GenBank/DDBJ databases">
        <authorList>
            <person name="Zhirakovskaya E."/>
        </authorList>
    </citation>
    <scope>NUCLEOTIDE SEQUENCE</scope>
</reference>
<feature type="transmembrane region" description="Helical" evidence="9">
    <location>
        <begin position="67"/>
        <end position="87"/>
    </location>
</feature>
<dbReference type="PANTHER" id="PTHR22777:SF32">
    <property type="entry name" value="UPF0053 INNER MEMBRANE PROTEIN YFJD"/>
    <property type="match status" value="1"/>
</dbReference>
<evidence type="ECO:0000256" key="8">
    <source>
        <dbReference type="ARBA" id="ARBA00023136"/>
    </source>
</evidence>